<evidence type="ECO:0000256" key="6">
    <source>
        <dbReference type="ARBA" id="ARBA00023136"/>
    </source>
</evidence>
<dbReference type="EMBL" id="JBHTLD010000069">
    <property type="protein sequence ID" value="MFD1186449.1"/>
    <property type="molecule type" value="Genomic_DNA"/>
</dbReference>
<sequence length="459" mass="53116">PGLYSRYIKPVHALGDLAAIAISSIASYGFAKGGYLEYFAPENFQLLLYSLISWIVCASLLGTYKVYRVTRILRVIANALKVVFLYILLVEATLSFLNIETFSRQFLTYHYTILAVLVIVWRIVVVVTLRYFRRKGYNYRTVIIVGHNKAAEELKKFFKKHPEYGYRFLGFFDDHAKGEPHVLGSISDIENFVLTHQVDEIYCCPYELQQDQIQQLLGFVDNNLVRMKFLPEPGEFHLKQMKVDFYDVLPVLILRSIPLDDAANKVLKRGFDVLFSLLVIIFILSWLLPILAVIIRLDSKGPILFKQERSGIDNKKFKCWKLRSMYVNSEANSQQARRGDSRITPVGAFLRKTSLDELPQFFNVLMGQMSVVGPRPHMLKHTQEYSLIVDKFMVRHFIKPGITGLSQVRGLRGDTSEVFQMKARVKLDIFYLENWSLLLDLKIIFYTIYNVFKGDEHAF</sequence>
<evidence type="ECO:0000256" key="2">
    <source>
        <dbReference type="ARBA" id="ARBA00006464"/>
    </source>
</evidence>
<dbReference type="NCBIfam" id="TIGR03023">
    <property type="entry name" value="WcaJ_sugtrans"/>
    <property type="match status" value="1"/>
</dbReference>
<comment type="caution">
    <text evidence="9">The sequence shown here is derived from an EMBL/GenBank/DDBJ whole genome shotgun (WGS) entry which is preliminary data.</text>
</comment>
<dbReference type="Gene3D" id="3.40.50.720">
    <property type="entry name" value="NAD(P)-binding Rossmann-like Domain"/>
    <property type="match status" value="1"/>
</dbReference>
<feature type="transmembrane region" description="Helical" evidence="7">
    <location>
        <begin position="111"/>
        <end position="132"/>
    </location>
</feature>
<keyword evidence="6 7" id="KW-0472">Membrane</keyword>
<keyword evidence="10" id="KW-1185">Reference proteome</keyword>
<feature type="transmembrane region" description="Helical" evidence="7">
    <location>
        <begin position="79"/>
        <end position="99"/>
    </location>
</feature>
<dbReference type="GO" id="GO:0089702">
    <property type="term" value="F:undecaprenyl-phosphate glucose phosphotransferase activity"/>
    <property type="evidence" value="ECO:0007669"/>
    <property type="project" value="UniProtKB-EC"/>
</dbReference>
<dbReference type="Pfam" id="PF13727">
    <property type="entry name" value="CoA_binding_3"/>
    <property type="match status" value="1"/>
</dbReference>
<evidence type="ECO:0000259" key="8">
    <source>
        <dbReference type="Pfam" id="PF02397"/>
    </source>
</evidence>
<dbReference type="PANTHER" id="PTHR30576:SF0">
    <property type="entry name" value="UNDECAPRENYL-PHOSPHATE N-ACETYLGALACTOSAMINYL 1-PHOSPHATE TRANSFERASE-RELATED"/>
    <property type="match status" value="1"/>
</dbReference>
<dbReference type="RefSeq" id="WP_377526355.1">
    <property type="nucleotide sequence ID" value="NZ_JBHTLD010000069.1"/>
</dbReference>
<name>A0ABW3SNT1_9BACT</name>
<keyword evidence="3 9" id="KW-0808">Transferase</keyword>
<evidence type="ECO:0000256" key="1">
    <source>
        <dbReference type="ARBA" id="ARBA00004141"/>
    </source>
</evidence>
<dbReference type="EC" id="2.7.8.31" evidence="9"/>
<evidence type="ECO:0000256" key="3">
    <source>
        <dbReference type="ARBA" id="ARBA00022679"/>
    </source>
</evidence>
<feature type="transmembrane region" description="Helical" evidence="7">
    <location>
        <begin position="273"/>
        <end position="295"/>
    </location>
</feature>
<dbReference type="InterPro" id="IPR017475">
    <property type="entry name" value="EPS_sugar_tfrase"/>
</dbReference>
<keyword evidence="5 7" id="KW-1133">Transmembrane helix</keyword>
<organism evidence="9 10">
    <name type="scientific">Pontibacter rugosus</name>
    <dbReference type="NCBI Taxonomy" id="1745966"/>
    <lineage>
        <taxon>Bacteria</taxon>
        <taxon>Pseudomonadati</taxon>
        <taxon>Bacteroidota</taxon>
        <taxon>Cytophagia</taxon>
        <taxon>Cytophagales</taxon>
        <taxon>Hymenobacteraceae</taxon>
        <taxon>Pontibacter</taxon>
    </lineage>
</organism>
<dbReference type="NCBIfam" id="TIGR03025">
    <property type="entry name" value="EPS_sugtrans"/>
    <property type="match status" value="1"/>
</dbReference>
<accession>A0ABW3SNT1</accession>
<evidence type="ECO:0000256" key="4">
    <source>
        <dbReference type="ARBA" id="ARBA00022692"/>
    </source>
</evidence>
<evidence type="ECO:0000313" key="9">
    <source>
        <dbReference type="EMBL" id="MFD1186449.1"/>
    </source>
</evidence>
<evidence type="ECO:0000256" key="5">
    <source>
        <dbReference type="ARBA" id="ARBA00022989"/>
    </source>
</evidence>
<dbReference type="Pfam" id="PF02397">
    <property type="entry name" value="Bac_transf"/>
    <property type="match status" value="1"/>
</dbReference>
<dbReference type="InterPro" id="IPR017473">
    <property type="entry name" value="Undecaprenyl-P_gluc_Ptfrase"/>
</dbReference>
<feature type="domain" description="Bacterial sugar transferase" evidence="8">
    <location>
        <begin position="268"/>
        <end position="453"/>
    </location>
</feature>
<comment type="similarity">
    <text evidence="2">Belongs to the bacterial sugar transferase family.</text>
</comment>
<feature type="transmembrane region" description="Helical" evidence="7">
    <location>
        <begin position="46"/>
        <end position="67"/>
    </location>
</feature>
<proteinExistence type="inferred from homology"/>
<feature type="transmembrane region" description="Helical" evidence="7">
    <location>
        <begin position="12"/>
        <end position="31"/>
    </location>
</feature>
<dbReference type="InterPro" id="IPR003362">
    <property type="entry name" value="Bact_transf"/>
</dbReference>
<dbReference type="PANTHER" id="PTHR30576">
    <property type="entry name" value="COLANIC BIOSYNTHESIS UDP-GLUCOSE LIPID CARRIER TRANSFERASE"/>
    <property type="match status" value="1"/>
</dbReference>
<keyword evidence="4 7" id="KW-0812">Transmembrane</keyword>
<feature type="non-terminal residue" evidence="9">
    <location>
        <position position="1"/>
    </location>
</feature>
<gene>
    <name evidence="9" type="ORF">ACFQ2O_09550</name>
</gene>
<evidence type="ECO:0000313" key="10">
    <source>
        <dbReference type="Proteomes" id="UP001597094"/>
    </source>
</evidence>
<comment type="subcellular location">
    <subcellularLocation>
        <location evidence="1">Membrane</location>
        <topology evidence="1">Multi-pass membrane protein</topology>
    </subcellularLocation>
</comment>
<protein>
    <submittedName>
        <fullName evidence="9">Undecaprenyl-phosphate glucose phosphotransferase</fullName>
        <ecNumber evidence="9">2.7.8.31</ecNumber>
    </submittedName>
</protein>
<reference evidence="10" key="1">
    <citation type="journal article" date="2019" name="Int. J. Syst. Evol. Microbiol.">
        <title>The Global Catalogue of Microorganisms (GCM) 10K type strain sequencing project: providing services to taxonomists for standard genome sequencing and annotation.</title>
        <authorList>
            <consortium name="The Broad Institute Genomics Platform"/>
            <consortium name="The Broad Institute Genome Sequencing Center for Infectious Disease"/>
            <person name="Wu L."/>
            <person name="Ma J."/>
        </authorList>
    </citation>
    <scope>NUCLEOTIDE SEQUENCE [LARGE SCALE GENOMIC DNA]</scope>
    <source>
        <strain evidence="10">JCM 31319</strain>
    </source>
</reference>
<evidence type="ECO:0000256" key="7">
    <source>
        <dbReference type="SAM" id="Phobius"/>
    </source>
</evidence>
<dbReference type="Proteomes" id="UP001597094">
    <property type="component" value="Unassembled WGS sequence"/>
</dbReference>